<dbReference type="AlphaFoldDB" id="A0A4R2K8K2"/>
<dbReference type="SUPFAM" id="SSF111369">
    <property type="entry name" value="HlyD-like secretion proteins"/>
    <property type="match status" value="1"/>
</dbReference>
<dbReference type="PROSITE" id="PS51257">
    <property type="entry name" value="PROKAR_LIPOPROTEIN"/>
    <property type="match status" value="1"/>
</dbReference>
<dbReference type="RefSeq" id="WP_132247433.1">
    <property type="nucleotide sequence ID" value="NZ_SLWV01000030.1"/>
</dbReference>
<evidence type="ECO:0000313" key="4">
    <source>
        <dbReference type="EMBL" id="TCO69701.1"/>
    </source>
</evidence>
<dbReference type="Gene3D" id="2.40.30.170">
    <property type="match status" value="1"/>
</dbReference>
<dbReference type="Pfam" id="PF25990">
    <property type="entry name" value="Beta-barrel_YknX"/>
    <property type="match status" value="1"/>
</dbReference>
<evidence type="ECO:0000259" key="3">
    <source>
        <dbReference type="Pfam" id="PF25990"/>
    </source>
</evidence>
<dbReference type="Pfam" id="PF25917">
    <property type="entry name" value="BSH_RND"/>
    <property type="match status" value="1"/>
</dbReference>
<reference evidence="4 5" key="1">
    <citation type="submission" date="2019-03" db="EMBL/GenBank/DDBJ databases">
        <title>Genomic Encyclopedia of Type Strains, Phase IV (KMG-IV): sequencing the most valuable type-strain genomes for metagenomic binning, comparative biology and taxonomic classification.</title>
        <authorList>
            <person name="Goeker M."/>
        </authorList>
    </citation>
    <scope>NUCLEOTIDE SEQUENCE [LARGE SCALE GENOMIC DNA]</scope>
    <source>
        <strain evidence="4 5">DSM 102940</strain>
    </source>
</reference>
<feature type="domain" description="Multidrug resistance protein MdtA-like barrel-sandwich hybrid" evidence="2">
    <location>
        <begin position="39"/>
        <end position="242"/>
    </location>
</feature>
<evidence type="ECO:0000313" key="5">
    <source>
        <dbReference type="Proteomes" id="UP000294919"/>
    </source>
</evidence>
<evidence type="ECO:0000256" key="1">
    <source>
        <dbReference type="SAM" id="SignalP"/>
    </source>
</evidence>
<evidence type="ECO:0000259" key="2">
    <source>
        <dbReference type="Pfam" id="PF25917"/>
    </source>
</evidence>
<gene>
    <name evidence="4" type="ORF">EV214_13039</name>
</gene>
<dbReference type="PANTHER" id="PTHR30438:SF2">
    <property type="entry name" value="MEMBRANE PROTEIN"/>
    <property type="match status" value="1"/>
</dbReference>
<comment type="caution">
    <text evidence="4">The sequence shown here is derived from an EMBL/GenBank/DDBJ whole genome shotgun (WGS) entry which is preliminary data.</text>
</comment>
<dbReference type="Gene3D" id="1.10.287.470">
    <property type="entry name" value="Helix hairpin bin"/>
    <property type="match status" value="1"/>
</dbReference>
<dbReference type="EMBL" id="SLWV01000030">
    <property type="protein sequence ID" value="TCO69701.1"/>
    <property type="molecule type" value="Genomic_DNA"/>
</dbReference>
<dbReference type="PANTHER" id="PTHR30438">
    <property type="entry name" value="36 KDA ANTIGEN-RELATED"/>
    <property type="match status" value="1"/>
</dbReference>
<feature type="signal peptide" evidence="1">
    <location>
        <begin position="1"/>
        <end position="20"/>
    </location>
</feature>
<name>A0A4R2K8K2_9FIRM</name>
<dbReference type="InterPro" id="IPR058636">
    <property type="entry name" value="Beta-barrel_YknX"/>
</dbReference>
<dbReference type="GO" id="GO:0005886">
    <property type="term" value="C:plasma membrane"/>
    <property type="evidence" value="ECO:0007669"/>
    <property type="project" value="TreeGrafter"/>
</dbReference>
<accession>A0A4R2K8K2</accession>
<feature type="chain" id="PRO_5038742387" evidence="1">
    <location>
        <begin position="21"/>
        <end position="339"/>
    </location>
</feature>
<proteinExistence type="predicted"/>
<dbReference type="Proteomes" id="UP000294919">
    <property type="component" value="Unassembled WGS sequence"/>
</dbReference>
<protein>
    <submittedName>
        <fullName evidence="4">HlyD family secretion protein</fullName>
    </submittedName>
</protein>
<sequence>MYKKFNVILLCMILGVFLSACDFNDIDSNIYTGTVECEDVDIISEVSAEITDIFVKEGELVKKGDRIAHIDVEDLKIELKKGEAGLKIVNAKLDKLRAGARSEEIKKAKVQVQKLEEISEGKESDYKFKLKNHEDIKKLFQEGIIAEKQLGEAKVLLDTAYADFESAKKEVESAQYTLDLITKGTRSEEIHMVLGEIDSAKATVDTIKYKISKGNIIAPIDGTVESLYYHEGEFIPAYGNMTNILDLKNLWVKIFIPEKEMEKISLQQEINMTADFMGNQKIKGKVIHISKKAEFTPKNIESKENKQEMVFAVKIEIMDDLEKLKPGMLIDIHLGGEKQ</sequence>
<dbReference type="InterPro" id="IPR058625">
    <property type="entry name" value="MdtA-like_BSH"/>
</dbReference>
<keyword evidence="5" id="KW-1185">Reference proteome</keyword>
<keyword evidence="1" id="KW-0732">Signal</keyword>
<organism evidence="4 5">
    <name type="scientific">Marinisporobacter balticus</name>
    <dbReference type="NCBI Taxonomy" id="2018667"/>
    <lineage>
        <taxon>Bacteria</taxon>
        <taxon>Bacillati</taxon>
        <taxon>Bacillota</taxon>
        <taxon>Clostridia</taxon>
        <taxon>Peptostreptococcales</taxon>
        <taxon>Thermotaleaceae</taxon>
        <taxon>Marinisporobacter</taxon>
    </lineage>
</organism>
<dbReference type="Gene3D" id="2.40.50.100">
    <property type="match status" value="1"/>
</dbReference>
<feature type="domain" description="YknX-like beta-barrel" evidence="3">
    <location>
        <begin position="252"/>
        <end position="329"/>
    </location>
</feature>
<dbReference type="OrthoDB" id="9778236at2"/>